<comment type="pathway">
    <text evidence="3 11">Carbohydrate metabolism; hexose metabolism.</text>
</comment>
<dbReference type="RefSeq" id="WP_091697953.1">
    <property type="nucleotide sequence ID" value="NZ_FPBF01000009.1"/>
</dbReference>
<evidence type="ECO:0000256" key="11">
    <source>
        <dbReference type="PIRNR" id="PIRNR005096"/>
    </source>
</evidence>
<dbReference type="EMBL" id="FPBF01000009">
    <property type="protein sequence ID" value="SFU18305.1"/>
    <property type="molecule type" value="Genomic_DNA"/>
</dbReference>
<accession>A0A1I7E322</accession>
<keyword evidence="10 11" id="KW-0119">Carbohydrate metabolism</keyword>
<dbReference type="PANTHER" id="PTHR10091">
    <property type="entry name" value="ALDOSE-1-EPIMERASE"/>
    <property type="match status" value="1"/>
</dbReference>
<reference evidence="17" key="1">
    <citation type="submission" date="2016-10" db="EMBL/GenBank/DDBJ databases">
        <authorList>
            <person name="Varghese N."/>
            <person name="Submissions S."/>
        </authorList>
    </citation>
    <scope>NUCLEOTIDE SEQUENCE [LARGE SCALE GENOMIC DNA]</scope>
    <source>
        <strain evidence="17">DSM 23445</strain>
    </source>
</reference>
<organism evidence="16 17">
    <name type="scientific">Algoriphagus locisalis</name>
    <dbReference type="NCBI Taxonomy" id="305507"/>
    <lineage>
        <taxon>Bacteria</taxon>
        <taxon>Pseudomonadati</taxon>
        <taxon>Bacteroidota</taxon>
        <taxon>Cytophagia</taxon>
        <taxon>Cytophagales</taxon>
        <taxon>Cyclobacteriaceae</taxon>
        <taxon>Algoriphagus</taxon>
    </lineage>
</organism>
<evidence type="ECO:0000256" key="2">
    <source>
        <dbReference type="ARBA" id="ARBA00001913"/>
    </source>
</evidence>
<comment type="catalytic activity">
    <reaction evidence="1 11">
        <text>alpha-D-glucose = beta-D-glucose</text>
        <dbReference type="Rhea" id="RHEA:10264"/>
        <dbReference type="ChEBI" id="CHEBI:15903"/>
        <dbReference type="ChEBI" id="CHEBI:17925"/>
        <dbReference type="EC" id="5.1.3.3"/>
    </reaction>
</comment>
<evidence type="ECO:0000256" key="15">
    <source>
        <dbReference type="SAM" id="SignalP"/>
    </source>
</evidence>
<dbReference type="CDD" id="cd09019">
    <property type="entry name" value="galactose_mutarotase_like"/>
    <property type="match status" value="1"/>
</dbReference>
<evidence type="ECO:0000256" key="1">
    <source>
        <dbReference type="ARBA" id="ARBA00001614"/>
    </source>
</evidence>
<evidence type="ECO:0000313" key="17">
    <source>
        <dbReference type="Proteomes" id="UP000199673"/>
    </source>
</evidence>
<dbReference type="Proteomes" id="UP000199673">
    <property type="component" value="Unassembled WGS sequence"/>
</dbReference>
<comment type="cofactor">
    <cofactor evidence="2">
        <name>Ca(2+)</name>
        <dbReference type="ChEBI" id="CHEBI:29108"/>
    </cofactor>
</comment>
<feature type="active site" description="Proton donor" evidence="12">
    <location>
        <position position="213"/>
    </location>
</feature>
<dbReference type="OrthoDB" id="9779408at2"/>
<dbReference type="GO" id="GO:0005737">
    <property type="term" value="C:cytoplasm"/>
    <property type="evidence" value="ECO:0007669"/>
    <property type="project" value="TreeGrafter"/>
</dbReference>
<dbReference type="EC" id="5.1.3.3" evidence="6 11"/>
<name>A0A1I7E322_9BACT</name>
<dbReference type="UniPathway" id="UPA00242"/>
<evidence type="ECO:0000256" key="13">
    <source>
        <dbReference type="PIRSR" id="PIRSR005096-2"/>
    </source>
</evidence>
<dbReference type="InterPro" id="IPR011013">
    <property type="entry name" value="Gal_mutarotase_sf_dom"/>
</dbReference>
<keyword evidence="8" id="KW-0106">Calcium</keyword>
<comment type="subunit">
    <text evidence="5">Monomer.</text>
</comment>
<dbReference type="NCBIfam" id="NF008277">
    <property type="entry name" value="PRK11055.1"/>
    <property type="match status" value="1"/>
</dbReference>
<keyword evidence="15" id="KW-0732">Signal</keyword>
<feature type="signal peptide" evidence="15">
    <location>
        <begin position="1"/>
        <end position="22"/>
    </location>
</feature>
<gene>
    <name evidence="16" type="ORF">SAMN04489724_4798</name>
</gene>
<dbReference type="Pfam" id="PF01263">
    <property type="entry name" value="Aldose_epim"/>
    <property type="match status" value="1"/>
</dbReference>
<dbReference type="PANTHER" id="PTHR10091:SF0">
    <property type="entry name" value="GALACTOSE MUTAROTASE"/>
    <property type="match status" value="1"/>
</dbReference>
<evidence type="ECO:0000256" key="6">
    <source>
        <dbReference type="ARBA" id="ARBA00013185"/>
    </source>
</evidence>
<feature type="binding site" evidence="14">
    <location>
        <begin position="213"/>
        <end position="215"/>
    </location>
    <ligand>
        <name>beta-D-galactose</name>
        <dbReference type="ChEBI" id="CHEBI:27667"/>
    </ligand>
</feature>
<dbReference type="InterPro" id="IPR008183">
    <property type="entry name" value="Aldose_1/G6P_1-epimerase"/>
</dbReference>
<evidence type="ECO:0000256" key="5">
    <source>
        <dbReference type="ARBA" id="ARBA00011245"/>
    </source>
</evidence>
<sequence length="379" mass="41592">MIPKKPFIVFFLASLAICTSLAQTKSTIIQEASALSIKAEKVGVWEGKDVFKYTLENGNMQVELTNFGGIISRIYAPDKNGKRENIVLALENVPDYFTKNGPYLGAAIGRYANRIGGASVELDGETFHITKNNGANTLHGGAKGFGVKVWKPEIYKREDAVGVKMTYLSVDGEEGFPGNLLTTLWMELTADNELKLLFESTTDKMTVVNLTNHSYFNLNGITGDVRDHEVQIFADAITPGGPGQIPTGEIKSIAGTPFDFQTPKNLGVQLDALGEGFDHNYVTKRENSSELKKIAIVKHPASGRVLQVFSTAPGLQFYTANHVRNFAGADGKTYQPHWALCMEPQAWPDSPNKPTFPSTSLAPGEKHVHEIVYKFDTEF</sequence>
<evidence type="ECO:0000256" key="12">
    <source>
        <dbReference type="PIRSR" id="PIRSR005096-1"/>
    </source>
</evidence>
<feature type="active site" description="Proton acceptor" evidence="12">
    <location>
        <position position="343"/>
    </location>
</feature>
<dbReference type="InterPro" id="IPR047215">
    <property type="entry name" value="Galactose_mutarotase-like"/>
</dbReference>
<evidence type="ECO:0000256" key="8">
    <source>
        <dbReference type="ARBA" id="ARBA00022837"/>
    </source>
</evidence>
<keyword evidence="17" id="KW-1185">Reference proteome</keyword>
<dbReference type="Gene3D" id="2.70.98.10">
    <property type="match status" value="1"/>
</dbReference>
<dbReference type="GO" id="GO:0006006">
    <property type="term" value="P:glucose metabolic process"/>
    <property type="evidence" value="ECO:0007669"/>
    <property type="project" value="TreeGrafter"/>
</dbReference>
<comment type="similarity">
    <text evidence="4 11">Belongs to the aldose epimerase family.</text>
</comment>
<dbReference type="InterPro" id="IPR014718">
    <property type="entry name" value="GH-type_carb-bd"/>
</dbReference>
<dbReference type="InterPro" id="IPR015443">
    <property type="entry name" value="Aldose_1-epimerase"/>
</dbReference>
<dbReference type="SUPFAM" id="SSF74650">
    <property type="entry name" value="Galactose mutarotase-like"/>
    <property type="match status" value="1"/>
</dbReference>
<evidence type="ECO:0000256" key="10">
    <source>
        <dbReference type="ARBA" id="ARBA00023277"/>
    </source>
</evidence>
<dbReference type="GO" id="GO:0033499">
    <property type="term" value="P:galactose catabolic process via UDP-galactose, Leloir pathway"/>
    <property type="evidence" value="ECO:0007669"/>
    <property type="project" value="TreeGrafter"/>
</dbReference>
<dbReference type="GO" id="GO:0004034">
    <property type="term" value="F:aldose 1-epimerase activity"/>
    <property type="evidence" value="ECO:0007669"/>
    <property type="project" value="UniProtKB-EC"/>
</dbReference>
<dbReference type="PIRSF" id="PIRSF005096">
    <property type="entry name" value="GALM"/>
    <property type="match status" value="1"/>
</dbReference>
<evidence type="ECO:0000256" key="7">
    <source>
        <dbReference type="ARBA" id="ARBA00014165"/>
    </source>
</evidence>
<keyword evidence="9 11" id="KW-0413">Isomerase</keyword>
<proteinExistence type="inferred from homology"/>
<feature type="binding site" evidence="14">
    <location>
        <begin position="113"/>
        <end position="114"/>
    </location>
    <ligand>
        <name>beta-D-galactose</name>
        <dbReference type="ChEBI" id="CHEBI:27667"/>
    </ligand>
</feature>
<dbReference type="GO" id="GO:0030246">
    <property type="term" value="F:carbohydrate binding"/>
    <property type="evidence" value="ECO:0007669"/>
    <property type="project" value="InterPro"/>
</dbReference>
<evidence type="ECO:0000313" key="16">
    <source>
        <dbReference type="EMBL" id="SFU18305.1"/>
    </source>
</evidence>
<dbReference type="STRING" id="305507.SAMN04489724_4798"/>
<evidence type="ECO:0000256" key="3">
    <source>
        <dbReference type="ARBA" id="ARBA00005028"/>
    </source>
</evidence>
<feature type="binding site" evidence="13">
    <location>
        <position position="278"/>
    </location>
    <ligand>
        <name>beta-D-galactose</name>
        <dbReference type="ChEBI" id="CHEBI:27667"/>
    </ligand>
</feature>
<feature type="chain" id="PRO_5011493876" description="Aldose 1-epimerase" evidence="15">
    <location>
        <begin position="23"/>
        <end position="379"/>
    </location>
</feature>
<dbReference type="AlphaFoldDB" id="A0A1I7E322"/>
<evidence type="ECO:0000256" key="9">
    <source>
        <dbReference type="ARBA" id="ARBA00023235"/>
    </source>
</evidence>
<protein>
    <recommendedName>
        <fullName evidence="7 11">Aldose 1-epimerase</fullName>
        <ecNumber evidence="6 11">5.1.3.3</ecNumber>
    </recommendedName>
</protein>
<evidence type="ECO:0000256" key="14">
    <source>
        <dbReference type="PIRSR" id="PIRSR005096-3"/>
    </source>
</evidence>
<evidence type="ECO:0000256" key="4">
    <source>
        <dbReference type="ARBA" id="ARBA00006206"/>
    </source>
</evidence>
<dbReference type="PROSITE" id="PS00545">
    <property type="entry name" value="ALDOSE_1_EPIMERASE"/>
    <property type="match status" value="1"/>
</dbReference>
<dbReference type="InterPro" id="IPR018052">
    <property type="entry name" value="Ald1_epimerase_CS"/>
</dbReference>